<evidence type="ECO:0000256" key="2">
    <source>
        <dbReference type="ARBA" id="ARBA00023239"/>
    </source>
</evidence>
<dbReference type="InterPro" id="IPR033940">
    <property type="entry name" value="IPMI_Swivel"/>
</dbReference>
<accession>Q6L0K6</accession>
<dbReference type="HAMAP" id="MF_01032">
    <property type="entry name" value="LeuD_type2"/>
    <property type="match status" value="1"/>
</dbReference>
<dbReference type="KEGG" id="pto:PTO0911"/>
<dbReference type="PANTHER" id="PTHR43345">
    <property type="entry name" value="3-ISOPROPYLMALATE DEHYDRATASE SMALL SUBUNIT 2-RELATED-RELATED"/>
    <property type="match status" value="1"/>
</dbReference>
<dbReference type="UniPathway" id="UPA00048">
    <property type="reaction ID" value="UER00071"/>
</dbReference>
<dbReference type="EMBL" id="AE017261">
    <property type="protein sequence ID" value="AAT43496.1"/>
    <property type="molecule type" value="Genomic_DNA"/>
</dbReference>
<dbReference type="InterPro" id="IPR000573">
    <property type="entry name" value="AconitaseA/IPMdHydase_ssu_swvl"/>
</dbReference>
<keyword evidence="3" id="KW-0028">Amino-acid biosynthesis</keyword>
<comment type="catalytic activity">
    <reaction evidence="3">
        <text>(2R,3S)-3-isopropylmalate = (2S)-2-isopropylmalate</text>
        <dbReference type="Rhea" id="RHEA:32287"/>
        <dbReference type="ChEBI" id="CHEBI:1178"/>
        <dbReference type="ChEBI" id="CHEBI:35121"/>
        <dbReference type="EC" id="4.2.1.33"/>
    </reaction>
</comment>
<protein>
    <recommendedName>
        <fullName evidence="3">3-isopropylmalate dehydratase small subunit</fullName>
        <ecNumber evidence="3">4.2.1.33</ecNumber>
    </recommendedName>
    <alternativeName>
        <fullName evidence="3">Alpha-IPM isomerase</fullName>
        <shortName evidence="3">IPMI</shortName>
    </alternativeName>
    <alternativeName>
        <fullName evidence="3">Isopropylmalate isomerase</fullName>
    </alternativeName>
</protein>
<dbReference type="FunCoup" id="Q6L0K6">
    <property type="interactions" value="108"/>
</dbReference>
<evidence type="ECO:0000259" key="4">
    <source>
        <dbReference type="Pfam" id="PF00694"/>
    </source>
</evidence>
<dbReference type="Proteomes" id="UP000000438">
    <property type="component" value="Chromosome"/>
</dbReference>
<comment type="pathway">
    <text evidence="3">Amino-acid biosynthesis; L-leucine biosynthesis; L-leucine from 3-methyl-2-oxobutanoate: step 2/4.</text>
</comment>
<dbReference type="EMBL" id="FWYE01000001">
    <property type="protein sequence ID" value="SMD30195.1"/>
    <property type="molecule type" value="Genomic_DNA"/>
</dbReference>
<name>Q6L0K6_PICTO</name>
<evidence type="ECO:0000313" key="5">
    <source>
        <dbReference type="EMBL" id="AAT43496.1"/>
    </source>
</evidence>
<evidence type="ECO:0000256" key="1">
    <source>
        <dbReference type="ARBA" id="ARBA00009869"/>
    </source>
</evidence>
<sequence>MITGKAWILGDNIDTDQIIPARYLNTSEPEKLAPHFMEYTNPELASMINKGDIIVAGKNFGSGSSREHAVITIKALGVSCVIAESFARIFFRNAINNGLLLIEAKVNAKNGSIISIDMENGIIKTEDSSYRFRSYPDFIMNIVNAGGLINYVRSSKW</sequence>
<proteinExistence type="inferred from homology"/>
<reference evidence="5 7" key="1">
    <citation type="journal article" date="2004" name="Proc. Natl. Acad. Sci. U.S.A.">
        <title>Genome sequence of Picrophilus torridus and its implications for life around pH 0.</title>
        <authorList>
            <person name="Futterer O."/>
            <person name="Angelov A."/>
            <person name="Liesegang H."/>
            <person name="Gottschalk G."/>
            <person name="Schleper C."/>
            <person name="Schepers B."/>
            <person name="Dock C."/>
            <person name="Antranikian G."/>
            <person name="Liebl W."/>
        </authorList>
    </citation>
    <scope>NUCLEOTIDE SEQUENCE [LARGE SCALE GENOMIC DNA]</scope>
    <source>
        <strain evidence="7">ATCC 700027 / DSM 9790 / JCM 10055 / NBRC 100828</strain>
        <strain evidence="5">DSM 9790</strain>
    </source>
</reference>
<feature type="domain" description="Aconitase A/isopropylmalate dehydratase small subunit swivel" evidence="4">
    <location>
        <begin position="50"/>
        <end position="104"/>
    </location>
</feature>
<gene>
    <name evidence="3" type="primary">leuD</name>
    <name evidence="5" type="ordered locus">PTO0911</name>
    <name evidence="6" type="ORF">SAMN02745355_0058</name>
</gene>
<comment type="similarity">
    <text evidence="1 3">Belongs to the LeuD family. LeuD type 2 subfamily.</text>
</comment>
<comment type="function">
    <text evidence="3">Catalyzes the isomerization between 2-isopropylmalate and 3-isopropylmalate, via the formation of 2-isopropylmaleate.</text>
</comment>
<dbReference type="RefSeq" id="WP_011177712.1">
    <property type="nucleotide sequence ID" value="NC_005877.1"/>
</dbReference>
<reference evidence="6 8" key="3">
    <citation type="submission" date="2017-04" db="EMBL/GenBank/DDBJ databases">
        <authorList>
            <person name="Varghese N."/>
            <person name="Submissions S."/>
        </authorList>
    </citation>
    <scope>NUCLEOTIDE SEQUENCE [LARGE SCALE GENOMIC DNA]</scope>
    <source>
        <strain evidence="6 8">DSM 9789</strain>
    </source>
</reference>
<dbReference type="InterPro" id="IPR015928">
    <property type="entry name" value="Aconitase/3IPM_dehydase_swvl"/>
</dbReference>
<dbReference type="Gene3D" id="3.20.19.10">
    <property type="entry name" value="Aconitase, domain 4"/>
    <property type="match status" value="1"/>
</dbReference>
<dbReference type="GeneID" id="2844523"/>
<dbReference type="eggNOG" id="arCOG02230">
    <property type="taxonomic scope" value="Archaea"/>
</dbReference>
<evidence type="ECO:0000313" key="6">
    <source>
        <dbReference type="EMBL" id="SMD30195.1"/>
    </source>
</evidence>
<dbReference type="InterPro" id="IPR050075">
    <property type="entry name" value="LeuD"/>
</dbReference>
<organism evidence="5 7">
    <name type="scientific">Picrophilus torridus (strain ATCC 700027 / DSM 9790 / JCM 10055 / NBRC 100828 / KAW 2/3)</name>
    <dbReference type="NCBI Taxonomy" id="1122961"/>
    <lineage>
        <taxon>Archaea</taxon>
        <taxon>Methanobacteriati</taxon>
        <taxon>Thermoplasmatota</taxon>
        <taxon>Thermoplasmata</taxon>
        <taxon>Thermoplasmatales</taxon>
        <taxon>Picrophilaceae</taxon>
        <taxon>Picrophilus</taxon>
    </lineage>
</organism>
<evidence type="ECO:0000313" key="7">
    <source>
        <dbReference type="Proteomes" id="UP000000438"/>
    </source>
</evidence>
<dbReference type="PATRIC" id="fig|263820.9.peg.949"/>
<dbReference type="STRING" id="263820.PTO0911"/>
<dbReference type="GO" id="GO:0003861">
    <property type="term" value="F:3-isopropylmalate dehydratase activity"/>
    <property type="evidence" value="ECO:0007669"/>
    <property type="project" value="UniProtKB-UniRule"/>
</dbReference>
<evidence type="ECO:0000313" key="8">
    <source>
        <dbReference type="Proteomes" id="UP000192315"/>
    </source>
</evidence>
<dbReference type="SUPFAM" id="SSF52016">
    <property type="entry name" value="LeuD/IlvD-like"/>
    <property type="match status" value="1"/>
</dbReference>
<dbReference type="CDD" id="cd01577">
    <property type="entry name" value="IPMI_Swivel"/>
    <property type="match status" value="1"/>
</dbReference>
<dbReference type="PaxDb" id="263820-PTO0911"/>
<dbReference type="NCBIfam" id="TIGR02087">
    <property type="entry name" value="LEUD_arch"/>
    <property type="match status" value="1"/>
</dbReference>
<dbReference type="Proteomes" id="UP000192315">
    <property type="component" value="Unassembled WGS sequence"/>
</dbReference>
<dbReference type="EC" id="4.2.1.33" evidence="3"/>
<dbReference type="AlphaFoldDB" id="Q6L0K6"/>
<dbReference type="GO" id="GO:0009098">
    <property type="term" value="P:L-leucine biosynthetic process"/>
    <property type="evidence" value="ECO:0007669"/>
    <property type="project" value="UniProtKB-UniRule"/>
</dbReference>
<dbReference type="InParanoid" id="Q6L0K6"/>
<keyword evidence="3" id="KW-0100">Branched-chain amino acid biosynthesis</keyword>
<keyword evidence="8" id="KW-1185">Reference proteome</keyword>
<dbReference type="HOGENOM" id="CLU_081378_1_1_2"/>
<accession>A0A8G2L7C8</accession>
<evidence type="ECO:0000256" key="3">
    <source>
        <dbReference type="HAMAP-Rule" id="MF_01032"/>
    </source>
</evidence>
<reference evidence="5" key="2">
    <citation type="submission" date="2004-02" db="EMBL/GenBank/DDBJ databases">
        <authorList>
            <person name="Fuetterer O."/>
            <person name="Angelov A."/>
            <person name="Liesegang H."/>
            <person name="Gottschalk G."/>
            <person name="Schleper C."/>
            <person name="Schepers B."/>
            <person name="Dock C."/>
            <person name="Antranikian G."/>
            <person name="Liebl W."/>
        </authorList>
    </citation>
    <scope>NUCLEOTIDE SEQUENCE</scope>
    <source>
        <strain evidence="5">DSM 9790</strain>
    </source>
</reference>
<comment type="subunit">
    <text evidence="3">Heterodimer of LeuC and LeuD.</text>
</comment>
<keyword evidence="2 3" id="KW-0456">Lyase</keyword>
<dbReference type="Pfam" id="PF00694">
    <property type="entry name" value="Aconitase_C"/>
    <property type="match status" value="1"/>
</dbReference>
<dbReference type="OrthoDB" id="6505at2157"/>
<dbReference type="InterPro" id="IPR011827">
    <property type="entry name" value="LeuD_type2/HacB/DmdB"/>
</dbReference>
<keyword evidence="3" id="KW-0432">Leucine biosynthesis</keyword>
<dbReference type="PANTHER" id="PTHR43345:SF2">
    <property type="entry name" value="3-ISOPROPYLMALATE DEHYDRATASE SMALL SUBUNIT 1"/>
    <property type="match status" value="1"/>
</dbReference>